<comment type="caution">
    <text evidence="2">The sequence shown here is derived from an EMBL/GenBank/DDBJ whole genome shotgun (WGS) entry which is preliminary data.</text>
</comment>
<reference evidence="2 3" key="1">
    <citation type="submission" date="2024-04" db="EMBL/GenBank/DDBJ databases">
        <authorList>
            <consortium name="Genoscope - CEA"/>
            <person name="William W."/>
        </authorList>
    </citation>
    <scope>NUCLEOTIDE SEQUENCE [LARGE SCALE GENOMIC DNA]</scope>
</reference>
<feature type="region of interest" description="Disordered" evidence="1">
    <location>
        <begin position="325"/>
        <end position="345"/>
    </location>
</feature>
<evidence type="ECO:0000313" key="2">
    <source>
        <dbReference type="EMBL" id="CAL1542900.1"/>
    </source>
</evidence>
<gene>
    <name evidence="2" type="ORF">GSLYS_00016434001</name>
</gene>
<evidence type="ECO:0000313" key="3">
    <source>
        <dbReference type="Proteomes" id="UP001497497"/>
    </source>
</evidence>
<organism evidence="2 3">
    <name type="scientific">Lymnaea stagnalis</name>
    <name type="common">Great pond snail</name>
    <name type="synonym">Helix stagnalis</name>
    <dbReference type="NCBI Taxonomy" id="6523"/>
    <lineage>
        <taxon>Eukaryota</taxon>
        <taxon>Metazoa</taxon>
        <taxon>Spiralia</taxon>
        <taxon>Lophotrochozoa</taxon>
        <taxon>Mollusca</taxon>
        <taxon>Gastropoda</taxon>
        <taxon>Heterobranchia</taxon>
        <taxon>Euthyneura</taxon>
        <taxon>Panpulmonata</taxon>
        <taxon>Hygrophila</taxon>
        <taxon>Lymnaeoidea</taxon>
        <taxon>Lymnaeidae</taxon>
        <taxon>Lymnaea</taxon>
    </lineage>
</organism>
<name>A0AAV2IB78_LYMST</name>
<protein>
    <submittedName>
        <fullName evidence="2">Uncharacterized protein</fullName>
    </submittedName>
</protein>
<accession>A0AAV2IB78</accession>
<dbReference type="Proteomes" id="UP001497497">
    <property type="component" value="Unassembled WGS sequence"/>
</dbReference>
<evidence type="ECO:0000256" key="1">
    <source>
        <dbReference type="SAM" id="MobiDB-lite"/>
    </source>
</evidence>
<dbReference type="EMBL" id="CAXITT010000513">
    <property type="protein sequence ID" value="CAL1542900.1"/>
    <property type="molecule type" value="Genomic_DNA"/>
</dbReference>
<keyword evidence="3" id="KW-1185">Reference proteome</keyword>
<proteinExistence type="predicted"/>
<sequence>MDPYGNPNRLAIGSACGGGAEHSGQIGMETKNDQTYFVDCLNVSCNSNDCSSYFDVPDCVTDVYLQALDGGDESFAALRQISDVFGQKDKKEYDRNCNHNVNPEPLPNEGCGCTGSYNGGAGAGTATCSGCDDGRPYETGFNDKKRDNACCGCPNDAYRPEVVNVKVSGTSDWATGCSCGNAGRSCTCQDTYQQELVNKKPECTVEYKYVAEMPPPKPYCEKGDPSCCGNMCCAPPDTYELVKNTDAQRYQGKGPDRSNFYADDSCGCQNTSNNNLNVVEWNNDLNWAELRKSSYSSTSSNCCTCRSPSPVRKQAAISWVNHLAQTADTRSSRSRRRSSSVAFSDDYSGDFPEPHDFKGPLTVAVRSTSAGSNIRRMPQPIIVKPKEERRAQAVERCRVC</sequence>
<dbReference type="AlphaFoldDB" id="A0AAV2IB78"/>